<dbReference type="Pfam" id="PF14372">
    <property type="entry name" value="hAT-like_RNase-H"/>
    <property type="match status" value="1"/>
</dbReference>
<comment type="caution">
    <text evidence="9">The sequence shown here is derived from an EMBL/GenBank/DDBJ whole genome shotgun (WGS) entry which is preliminary data.</text>
</comment>
<evidence type="ECO:0000256" key="2">
    <source>
        <dbReference type="ARBA" id="ARBA00022723"/>
    </source>
</evidence>
<evidence type="ECO:0000256" key="6">
    <source>
        <dbReference type="ARBA" id="ARBA00023242"/>
    </source>
</evidence>
<keyword evidence="6" id="KW-0539">Nucleus</keyword>
<keyword evidence="10" id="KW-1185">Reference proteome</keyword>
<evidence type="ECO:0000256" key="1">
    <source>
        <dbReference type="ARBA" id="ARBA00004123"/>
    </source>
</evidence>
<dbReference type="AlphaFoldDB" id="A0A814PYN4"/>
<proteinExistence type="predicted"/>
<dbReference type="InterPro" id="IPR052035">
    <property type="entry name" value="ZnF_BED_domain_contain"/>
</dbReference>
<keyword evidence="3" id="KW-0863">Zinc-finger</keyword>
<dbReference type="GO" id="GO:0008270">
    <property type="term" value="F:zinc ion binding"/>
    <property type="evidence" value="ECO:0007669"/>
    <property type="project" value="UniProtKB-KW"/>
</dbReference>
<keyword evidence="5" id="KW-0238">DNA-binding</keyword>
<dbReference type="PANTHER" id="PTHR46481">
    <property type="entry name" value="ZINC FINGER BED DOMAIN-CONTAINING PROTEIN 4"/>
    <property type="match status" value="1"/>
</dbReference>
<evidence type="ECO:0000256" key="4">
    <source>
        <dbReference type="ARBA" id="ARBA00022833"/>
    </source>
</evidence>
<evidence type="ECO:0000256" key="3">
    <source>
        <dbReference type="ARBA" id="ARBA00022771"/>
    </source>
</evidence>
<evidence type="ECO:0008006" key="11">
    <source>
        <dbReference type="Google" id="ProtNLM"/>
    </source>
</evidence>
<keyword evidence="4" id="KW-0862">Zinc</keyword>
<dbReference type="InterPro" id="IPR025525">
    <property type="entry name" value="hAT-like_transposase_RNase-H"/>
</dbReference>
<gene>
    <name evidence="9" type="ORF">OXX778_LOCUS21697</name>
</gene>
<dbReference type="GO" id="GO:0005634">
    <property type="term" value="C:nucleus"/>
    <property type="evidence" value="ECO:0007669"/>
    <property type="project" value="UniProtKB-SubCell"/>
</dbReference>
<feature type="domain" description="hAT-like transposase RNase-H fold" evidence="8">
    <location>
        <begin position="61"/>
        <end position="143"/>
    </location>
</feature>
<dbReference type="GO" id="GO:0046983">
    <property type="term" value="F:protein dimerization activity"/>
    <property type="evidence" value="ECO:0007669"/>
    <property type="project" value="InterPro"/>
</dbReference>
<evidence type="ECO:0000256" key="5">
    <source>
        <dbReference type="ARBA" id="ARBA00023125"/>
    </source>
</evidence>
<evidence type="ECO:0000313" key="9">
    <source>
        <dbReference type="EMBL" id="CAF1112847.1"/>
    </source>
</evidence>
<dbReference type="InterPro" id="IPR008906">
    <property type="entry name" value="HATC_C_dom"/>
</dbReference>
<name>A0A814PYN4_9BILA</name>
<sequence>MIVSSLRIKKSLDNLASNPEYDISELCLENDEWACLDDLKKILDPFKKATLDLSSNNFSISHLYLIFNHLKHHINSLALNQNFVIFRTAFNEMNLKFKKYWDEIEEFALFTHVLDARFKASIIERDKKDLIKLKIKNLINNISNDEELLNNQNFTQDFSSHETSLVHSILLQNDLVNNDQNEVDKYFSSPLLGQNSDPIEWWSSNIKDYPKMGKIAMGMIAACSTSVPSERFFSVSGLTVNKLRTRLTPDKVNKLMVLWSWNRFLTSNNDFKNN</sequence>
<keyword evidence="2" id="KW-0479">Metal-binding</keyword>
<dbReference type="OrthoDB" id="1607513at2759"/>
<dbReference type="PANTHER" id="PTHR46481:SF10">
    <property type="entry name" value="ZINC FINGER BED DOMAIN-CONTAINING PROTEIN 39"/>
    <property type="match status" value="1"/>
</dbReference>
<dbReference type="Pfam" id="PF05699">
    <property type="entry name" value="Dimer_Tnp_hAT"/>
    <property type="match status" value="1"/>
</dbReference>
<feature type="domain" description="HAT C-terminal dimerisation" evidence="7">
    <location>
        <begin position="182"/>
        <end position="261"/>
    </location>
</feature>
<dbReference type="GO" id="GO:0003677">
    <property type="term" value="F:DNA binding"/>
    <property type="evidence" value="ECO:0007669"/>
    <property type="project" value="UniProtKB-KW"/>
</dbReference>
<comment type="subcellular location">
    <subcellularLocation>
        <location evidence="1">Nucleus</location>
    </subcellularLocation>
</comment>
<evidence type="ECO:0000259" key="8">
    <source>
        <dbReference type="Pfam" id="PF14372"/>
    </source>
</evidence>
<dbReference type="InterPro" id="IPR012337">
    <property type="entry name" value="RNaseH-like_sf"/>
</dbReference>
<dbReference type="SUPFAM" id="SSF53098">
    <property type="entry name" value="Ribonuclease H-like"/>
    <property type="match status" value="1"/>
</dbReference>
<dbReference type="EMBL" id="CAJNOC010008265">
    <property type="protein sequence ID" value="CAF1112847.1"/>
    <property type="molecule type" value="Genomic_DNA"/>
</dbReference>
<dbReference type="Proteomes" id="UP000663879">
    <property type="component" value="Unassembled WGS sequence"/>
</dbReference>
<protein>
    <recommendedName>
        <fullName evidence="11">HAT C-terminal dimerisation domain-containing protein</fullName>
    </recommendedName>
</protein>
<reference evidence="9" key="1">
    <citation type="submission" date="2021-02" db="EMBL/GenBank/DDBJ databases">
        <authorList>
            <person name="Nowell W R."/>
        </authorList>
    </citation>
    <scope>NUCLEOTIDE SEQUENCE</scope>
    <source>
        <strain evidence="9">Ploen Becks lab</strain>
    </source>
</reference>
<organism evidence="9 10">
    <name type="scientific">Brachionus calyciflorus</name>
    <dbReference type="NCBI Taxonomy" id="104777"/>
    <lineage>
        <taxon>Eukaryota</taxon>
        <taxon>Metazoa</taxon>
        <taxon>Spiralia</taxon>
        <taxon>Gnathifera</taxon>
        <taxon>Rotifera</taxon>
        <taxon>Eurotatoria</taxon>
        <taxon>Monogononta</taxon>
        <taxon>Pseudotrocha</taxon>
        <taxon>Ploima</taxon>
        <taxon>Brachionidae</taxon>
        <taxon>Brachionus</taxon>
    </lineage>
</organism>
<accession>A0A814PYN4</accession>
<evidence type="ECO:0000259" key="7">
    <source>
        <dbReference type="Pfam" id="PF05699"/>
    </source>
</evidence>
<evidence type="ECO:0000313" key="10">
    <source>
        <dbReference type="Proteomes" id="UP000663879"/>
    </source>
</evidence>